<organism evidence="1 2">
    <name type="scientific">Symbiodinium natans</name>
    <dbReference type="NCBI Taxonomy" id="878477"/>
    <lineage>
        <taxon>Eukaryota</taxon>
        <taxon>Sar</taxon>
        <taxon>Alveolata</taxon>
        <taxon>Dinophyceae</taxon>
        <taxon>Suessiales</taxon>
        <taxon>Symbiodiniaceae</taxon>
        <taxon>Symbiodinium</taxon>
    </lineage>
</organism>
<reference evidence="1" key="1">
    <citation type="submission" date="2021-02" db="EMBL/GenBank/DDBJ databases">
        <authorList>
            <person name="Dougan E. K."/>
            <person name="Rhodes N."/>
            <person name="Thang M."/>
            <person name="Chan C."/>
        </authorList>
    </citation>
    <scope>NUCLEOTIDE SEQUENCE</scope>
</reference>
<keyword evidence="2" id="KW-1185">Reference proteome</keyword>
<dbReference type="Proteomes" id="UP000604046">
    <property type="component" value="Unassembled WGS sequence"/>
</dbReference>
<dbReference type="EMBL" id="CAJNDS010000936">
    <property type="protein sequence ID" value="CAE7241383.1"/>
    <property type="molecule type" value="Genomic_DNA"/>
</dbReference>
<protein>
    <submittedName>
        <fullName evidence="1">Uncharacterized protein</fullName>
    </submittedName>
</protein>
<dbReference type="AlphaFoldDB" id="A0A812LBS7"/>
<name>A0A812LBS7_9DINO</name>
<proteinExistence type="predicted"/>
<evidence type="ECO:0000313" key="2">
    <source>
        <dbReference type="Proteomes" id="UP000604046"/>
    </source>
</evidence>
<dbReference type="OrthoDB" id="419001at2759"/>
<feature type="non-terminal residue" evidence="1">
    <location>
        <position position="1"/>
    </location>
</feature>
<accession>A0A812LBS7</accession>
<comment type="caution">
    <text evidence="1">The sequence shown here is derived from an EMBL/GenBank/DDBJ whole genome shotgun (WGS) entry which is preliminary data.</text>
</comment>
<evidence type="ECO:0000313" key="1">
    <source>
        <dbReference type="EMBL" id="CAE7241383.1"/>
    </source>
</evidence>
<sequence length="377" mass="41400">AGETRKDNKLKNDLGAARQVNQQHFALGISASSAAHTATPRLSDVKQAFDYADLVRMSDKKARSILVQHGCLQGKLAGIRCWQCGSKMSGGGGALPFRLFLCFCFLVGARIPLDSMVVILHEKNTDFGRKQAERWYAVLRLALAYAEMKEQNEQILQGEIVEVQNGRVLVITGRSSKQTVFKPLPSKTQKRGAPGGTESLAEILPHLEKHVDKKTAVACSDAGAGLRAAWSSMAVPAATARHNLDEFTPVKTLRVKDLTPGQRRTLAKNAAAKKPAAAFTLAADVTLRDASTDAESQHVRARTEVRRVLVGHLLTFAYYRLVVRQLRELKGTPPKDIYVTRHGQCYRRDAFCPSPRNSQPTGKPKCHLCYPYTSTGP</sequence>
<gene>
    <name evidence="1" type="ORF">SNAT2548_LOCUS10902</name>
</gene>